<gene>
    <name evidence="1" type="ORF">CGC59_08640</name>
</gene>
<evidence type="ECO:0000313" key="1">
    <source>
        <dbReference type="EMBL" id="ATA79737.1"/>
    </source>
</evidence>
<dbReference type="AlphaFoldDB" id="A0A250F6X3"/>
<dbReference type="Proteomes" id="UP000217334">
    <property type="component" value="Chromosome"/>
</dbReference>
<dbReference type="EMBL" id="CP022383">
    <property type="protein sequence ID" value="ATA79737.1"/>
    <property type="molecule type" value="Genomic_DNA"/>
</dbReference>
<protein>
    <submittedName>
        <fullName evidence="1">Uncharacterized protein</fullName>
    </submittedName>
</protein>
<name>A0A250F6X3_CAPSP</name>
<accession>A0A250F6X3</accession>
<reference evidence="2" key="1">
    <citation type="submission" date="2017-06" db="EMBL/GenBank/DDBJ databases">
        <title>Capnocytophaga spp. assemblies.</title>
        <authorList>
            <person name="Gulvik C.A."/>
        </authorList>
    </citation>
    <scope>NUCLEOTIDE SEQUENCE [LARGE SCALE GENOMIC DNA]</scope>
    <source>
        <strain evidence="2">H4486</strain>
    </source>
</reference>
<organism evidence="1 2">
    <name type="scientific">Capnocytophaga sputigena</name>
    <dbReference type="NCBI Taxonomy" id="1019"/>
    <lineage>
        <taxon>Bacteria</taxon>
        <taxon>Pseudomonadati</taxon>
        <taxon>Bacteroidota</taxon>
        <taxon>Flavobacteriia</taxon>
        <taxon>Flavobacteriales</taxon>
        <taxon>Flavobacteriaceae</taxon>
        <taxon>Capnocytophaga</taxon>
    </lineage>
</organism>
<sequence>MRGRCQVLGFRGQVSGIRGQTIGKASIRYVSNSKLKKMSKSIVRDKLKDFAVRILVPSVKTLKQKQLNE</sequence>
<proteinExistence type="predicted"/>
<evidence type="ECO:0000313" key="2">
    <source>
        <dbReference type="Proteomes" id="UP000217334"/>
    </source>
</evidence>